<evidence type="ECO:0000313" key="2">
    <source>
        <dbReference type="EMBL" id="MBW7573888.1"/>
    </source>
</evidence>
<proteinExistence type="predicted"/>
<evidence type="ECO:0000256" key="1">
    <source>
        <dbReference type="SAM" id="MobiDB-lite"/>
    </source>
</evidence>
<keyword evidence="3" id="KW-1185">Reference proteome</keyword>
<feature type="region of interest" description="Disordered" evidence="1">
    <location>
        <begin position="188"/>
        <end position="207"/>
    </location>
</feature>
<name>A0ABS7DRH4_9FIRM</name>
<feature type="compositionally biased region" description="Low complexity" evidence="1">
    <location>
        <begin position="188"/>
        <end position="198"/>
    </location>
</feature>
<dbReference type="EMBL" id="JAGFNZ010000006">
    <property type="protein sequence ID" value="MBW7573888.1"/>
    <property type="molecule type" value="Genomic_DNA"/>
</dbReference>
<sequence length="207" mass="22565">MSKDKLERIIGDASIKRYFNTEYIGAYSLDDGAEPVLTIDSLWYGDITLGGGRKEPHVVVKFKERSVPGVEEVKPLILNATNRKALKKMYGSDSAASLEGRKIQLYVDPHVRDPQDGGFTEGLRIRPSIPKQTVTATKCADCGAEIQGAGKLNAQQIAQYTYQKYGKSLCSDCATKIKAEDDARKAALDPLAAAPESSAPDRKDDVL</sequence>
<evidence type="ECO:0000313" key="3">
    <source>
        <dbReference type="Proteomes" id="UP000719942"/>
    </source>
</evidence>
<organism evidence="2 3">
    <name type="scientific">Caproiciproducens faecalis</name>
    <dbReference type="NCBI Taxonomy" id="2820301"/>
    <lineage>
        <taxon>Bacteria</taxon>
        <taxon>Bacillati</taxon>
        <taxon>Bacillota</taxon>
        <taxon>Clostridia</taxon>
        <taxon>Eubacteriales</taxon>
        <taxon>Acutalibacteraceae</taxon>
        <taxon>Caproiciproducens</taxon>
    </lineage>
</organism>
<dbReference type="RefSeq" id="WP_219966292.1">
    <property type="nucleotide sequence ID" value="NZ_JAGFNZ010000006.1"/>
</dbReference>
<protein>
    <submittedName>
        <fullName evidence="2">Uncharacterized protein</fullName>
    </submittedName>
</protein>
<reference evidence="2 3" key="1">
    <citation type="submission" date="2021-03" db="EMBL/GenBank/DDBJ databases">
        <title>Caproiciproducens sp. nov. isolated from feces of cow.</title>
        <authorList>
            <person name="Choi J.-Y."/>
        </authorList>
    </citation>
    <scope>NUCLEOTIDE SEQUENCE [LARGE SCALE GENOMIC DNA]</scope>
    <source>
        <strain evidence="2 3">AGMB10547</strain>
    </source>
</reference>
<dbReference type="Proteomes" id="UP000719942">
    <property type="component" value="Unassembled WGS sequence"/>
</dbReference>
<gene>
    <name evidence="2" type="ORF">J5W02_13825</name>
</gene>
<accession>A0ABS7DRH4</accession>
<comment type="caution">
    <text evidence="2">The sequence shown here is derived from an EMBL/GenBank/DDBJ whole genome shotgun (WGS) entry which is preliminary data.</text>
</comment>